<keyword evidence="3" id="KW-0547">Nucleotide-binding</keyword>
<dbReference type="Gene3D" id="2.60.120.920">
    <property type="match status" value="1"/>
</dbReference>
<dbReference type="EMBL" id="JARBJD010000033">
    <property type="protein sequence ID" value="KAK2958984.1"/>
    <property type="molecule type" value="Genomic_DNA"/>
</dbReference>
<dbReference type="InterPro" id="IPR043136">
    <property type="entry name" value="B30.2/SPRY_sf"/>
</dbReference>
<evidence type="ECO:0000256" key="5">
    <source>
        <dbReference type="ARBA" id="ARBA00022840"/>
    </source>
</evidence>
<dbReference type="GO" id="GO:0016740">
    <property type="term" value="F:transferase activity"/>
    <property type="evidence" value="ECO:0007669"/>
    <property type="project" value="UniProtKB-KW"/>
</dbReference>
<evidence type="ECO:0000256" key="6">
    <source>
        <dbReference type="SAM" id="MobiDB-lite"/>
    </source>
</evidence>
<dbReference type="InterPro" id="IPR011009">
    <property type="entry name" value="Kinase-like_dom_sf"/>
</dbReference>
<feature type="compositionally biased region" description="Basic and acidic residues" evidence="6">
    <location>
        <begin position="308"/>
        <end position="319"/>
    </location>
</feature>
<dbReference type="PANTHER" id="PTHR43671">
    <property type="entry name" value="SERINE/THREONINE-PROTEIN KINASE NEK"/>
    <property type="match status" value="1"/>
</dbReference>
<dbReference type="SUPFAM" id="SSF56112">
    <property type="entry name" value="Protein kinase-like (PK-like)"/>
    <property type="match status" value="1"/>
</dbReference>
<dbReference type="Pfam" id="PF00622">
    <property type="entry name" value="SPRY"/>
    <property type="match status" value="1"/>
</dbReference>
<dbReference type="Gene3D" id="1.10.510.10">
    <property type="entry name" value="Transferase(Phosphotransferase) domain 1"/>
    <property type="match status" value="1"/>
</dbReference>
<evidence type="ECO:0000256" key="4">
    <source>
        <dbReference type="ARBA" id="ARBA00022777"/>
    </source>
</evidence>
<feature type="compositionally biased region" description="Basic and acidic residues" evidence="6">
    <location>
        <begin position="645"/>
        <end position="661"/>
    </location>
</feature>
<feature type="region of interest" description="Disordered" evidence="6">
    <location>
        <begin position="308"/>
        <end position="405"/>
    </location>
</feature>
<dbReference type="InterPro" id="IPR003877">
    <property type="entry name" value="SPRY_dom"/>
</dbReference>
<reference evidence="8 9" key="1">
    <citation type="journal article" date="2022" name="bioRxiv">
        <title>Genomics of Preaxostyla Flagellates Illuminates Evolutionary Transitions and the Path Towards Mitochondrial Loss.</title>
        <authorList>
            <person name="Novak L.V.F."/>
            <person name="Treitli S.C."/>
            <person name="Pyrih J."/>
            <person name="Halakuc P."/>
            <person name="Pipaliya S.V."/>
            <person name="Vacek V."/>
            <person name="Brzon O."/>
            <person name="Soukal P."/>
            <person name="Eme L."/>
            <person name="Dacks J.B."/>
            <person name="Karnkowska A."/>
            <person name="Elias M."/>
            <person name="Hampl V."/>
        </authorList>
    </citation>
    <scope>NUCLEOTIDE SEQUENCE [LARGE SCALE GENOMIC DNA]</scope>
    <source>
        <strain evidence="8">NAU3</strain>
        <tissue evidence="8">Gut</tissue>
    </source>
</reference>
<evidence type="ECO:0000313" key="9">
    <source>
        <dbReference type="Proteomes" id="UP001281761"/>
    </source>
</evidence>
<feature type="domain" description="Protein kinase" evidence="7">
    <location>
        <begin position="17"/>
        <end position="280"/>
    </location>
</feature>
<dbReference type="EC" id="2.7.11.1" evidence="1"/>
<keyword evidence="2 8" id="KW-0808">Transferase</keyword>
<organism evidence="8 9">
    <name type="scientific">Blattamonas nauphoetae</name>
    <dbReference type="NCBI Taxonomy" id="2049346"/>
    <lineage>
        <taxon>Eukaryota</taxon>
        <taxon>Metamonada</taxon>
        <taxon>Preaxostyla</taxon>
        <taxon>Oxymonadida</taxon>
        <taxon>Blattamonas</taxon>
    </lineage>
</organism>
<comment type="caution">
    <text evidence="8">The sequence shown here is derived from an EMBL/GenBank/DDBJ whole genome shotgun (WGS) entry which is preliminary data.</text>
</comment>
<evidence type="ECO:0000256" key="1">
    <source>
        <dbReference type="ARBA" id="ARBA00012513"/>
    </source>
</evidence>
<sequence length="668" mass="76729">MTSSMYTGSRENRLYKYDIGQTISEHQGIHLQKATSKSEGIDVAIRTIDKEEEKFGYTFENCMFVFHRLGSPFLINVTDSFEDEKHYWIISEWSDKPNLREYVNNLRKGTDQLKEGQIWDIVVAVSTSLYFLHMNGIVHRHFTLNNIFMQSQAHARISDFNLYRYFENPQDFGEDFIDVAAPEILQECPIYTPKSDLWSLGCVIYEIIMGRPPFKGETLDALRKAIKDEDPLPLPRYISPELSSLVYSLLNKDPVERPSIEQIMQITKARQRLNTSVPLLFPGMPELLKEQKQLIVRLEFERREQARLTDQHERLKNDPTLKFPMPPYPPAHLRKKKAEAKKDEKKGEPRTEDGEGSGEQGTDMSVVKDDGEPTEQANNSEGNAGDEKKDEQPETDQPALSEVVEDEKWATAEDLWEAVRYLMRTQYYLRVKLPCLTPSQTCALSLWKGKNVLLARMDMMPMLGVSEMVVPIIPPEPKIRIEGNRICLKSNTPCFIKFNPLLTEGIWRLDLGFVASGKHRWVGVCEADFEFPEDYEPGEDTHTVGYTGHTGAVWHAGSFYNGNRIYHSCDHVGIEVNMSDSPTIHFLGYDSYQPISFKKCPKQLRFWVNLLEAGSTVEILNLSRPSIQLFRDVDQAVELTYGEKPPPRPVKEARVPKDTPEKKKKVKK</sequence>
<evidence type="ECO:0000259" key="7">
    <source>
        <dbReference type="PROSITE" id="PS50011"/>
    </source>
</evidence>
<protein>
    <recommendedName>
        <fullName evidence="1">non-specific serine/threonine protein kinase</fullName>
        <ecNumber evidence="1">2.7.11.1</ecNumber>
    </recommendedName>
</protein>
<dbReference type="Proteomes" id="UP001281761">
    <property type="component" value="Unassembled WGS sequence"/>
</dbReference>
<gene>
    <name evidence="8" type="ORF">BLNAU_6000</name>
</gene>
<dbReference type="Pfam" id="PF00069">
    <property type="entry name" value="Pkinase"/>
    <property type="match status" value="1"/>
</dbReference>
<keyword evidence="4" id="KW-0418">Kinase</keyword>
<dbReference type="InterPro" id="IPR000719">
    <property type="entry name" value="Prot_kinase_dom"/>
</dbReference>
<evidence type="ECO:0000313" key="8">
    <source>
        <dbReference type="EMBL" id="KAK2958984.1"/>
    </source>
</evidence>
<keyword evidence="9" id="KW-1185">Reference proteome</keyword>
<keyword evidence="5" id="KW-0067">ATP-binding</keyword>
<proteinExistence type="predicted"/>
<name>A0ABQ9Y5K4_9EUKA</name>
<accession>A0ABQ9Y5K4</accession>
<dbReference type="PANTHER" id="PTHR43671:SF13">
    <property type="entry name" value="SERINE_THREONINE-PROTEIN KINASE NEK2"/>
    <property type="match status" value="1"/>
</dbReference>
<dbReference type="PROSITE" id="PS50011">
    <property type="entry name" value="PROTEIN_KINASE_DOM"/>
    <property type="match status" value="1"/>
</dbReference>
<feature type="compositionally biased region" description="Basic and acidic residues" evidence="6">
    <location>
        <begin position="340"/>
        <end position="353"/>
    </location>
</feature>
<feature type="region of interest" description="Disordered" evidence="6">
    <location>
        <begin position="641"/>
        <end position="668"/>
    </location>
</feature>
<evidence type="ECO:0000256" key="3">
    <source>
        <dbReference type="ARBA" id="ARBA00022741"/>
    </source>
</evidence>
<dbReference type="InterPro" id="IPR050660">
    <property type="entry name" value="NEK_Ser/Thr_kinase"/>
</dbReference>
<evidence type="ECO:0000256" key="2">
    <source>
        <dbReference type="ARBA" id="ARBA00022679"/>
    </source>
</evidence>